<evidence type="ECO:0000259" key="1">
    <source>
        <dbReference type="PROSITE" id="PS51379"/>
    </source>
</evidence>
<dbReference type="AlphaFoldDB" id="X1SPV9"/>
<dbReference type="SUPFAM" id="SSF54862">
    <property type="entry name" value="4Fe-4S ferredoxins"/>
    <property type="match status" value="1"/>
</dbReference>
<dbReference type="InterPro" id="IPR017896">
    <property type="entry name" value="4Fe4S_Fe-S-bd"/>
</dbReference>
<feature type="non-terminal residue" evidence="2">
    <location>
        <position position="265"/>
    </location>
</feature>
<gene>
    <name evidence="2" type="ORF">S12H4_38803</name>
</gene>
<dbReference type="Pfam" id="PF04015">
    <property type="entry name" value="DUF362"/>
    <property type="match status" value="1"/>
</dbReference>
<dbReference type="Pfam" id="PF13237">
    <property type="entry name" value="Fer4_10"/>
    <property type="match status" value="1"/>
</dbReference>
<feature type="non-terminal residue" evidence="2">
    <location>
        <position position="1"/>
    </location>
</feature>
<dbReference type="InterPro" id="IPR017900">
    <property type="entry name" value="4Fe4S_Fe_S_CS"/>
</dbReference>
<dbReference type="Gene3D" id="3.30.70.20">
    <property type="match status" value="1"/>
</dbReference>
<sequence length="265" mass="29594">EEEGAECLPFEKSERKIYKIEDPLELEEISSSKLIEDADLIINIPKIKTHWQCTLTCCIKNMFGTVLLANKAKTHAQAAVLDRFCSALVDIYSVSKPQLTVIDGYICMEGQGPSSGDAVKLDLILAGYDPVALDSVVCKIIGFDPSEVLYLAKAEQKELGSTDLEKVEIIGETIKDVYHKFKRPKLKPISMPLPKWLANYLGKTIFKATVKFNKEECKLCSTCWTNCPVNAINPPEELKKGNIPKWDSKKCITCFCCVELCPHEA</sequence>
<accession>X1SPV9</accession>
<evidence type="ECO:0000313" key="2">
    <source>
        <dbReference type="EMBL" id="GAI95097.1"/>
    </source>
</evidence>
<dbReference type="PROSITE" id="PS51379">
    <property type="entry name" value="4FE4S_FER_2"/>
    <property type="match status" value="2"/>
</dbReference>
<dbReference type="PROSITE" id="PS00198">
    <property type="entry name" value="4FE4S_FER_1"/>
    <property type="match status" value="2"/>
</dbReference>
<feature type="domain" description="4Fe-4S ferredoxin-type" evidence="1">
    <location>
        <begin position="242"/>
        <end position="265"/>
    </location>
</feature>
<comment type="caution">
    <text evidence="2">The sequence shown here is derived from an EMBL/GenBank/DDBJ whole genome shotgun (WGS) entry which is preliminary data.</text>
</comment>
<name>X1SPV9_9ZZZZ</name>
<dbReference type="EMBL" id="BARW01023385">
    <property type="protein sequence ID" value="GAI95097.1"/>
    <property type="molecule type" value="Genomic_DNA"/>
</dbReference>
<proteinExistence type="predicted"/>
<organism evidence="2">
    <name type="scientific">marine sediment metagenome</name>
    <dbReference type="NCBI Taxonomy" id="412755"/>
    <lineage>
        <taxon>unclassified sequences</taxon>
        <taxon>metagenomes</taxon>
        <taxon>ecological metagenomes</taxon>
    </lineage>
</organism>
<dbReference type="InterPro" id="IPR007160">
    <property type="entry name" value="DUF362"/>
</dbReference>
<protein>
    <recommendedName>
        <fullName evidence="1">4Fe-4S ferredoxin-type domain-containing protein</fullName>
    </recommendedName>
</protein>
<reference evidence="2" key="1">
    <citation type="journal article" date="2014" name="Front. Microbiol.">
        <title>High frequency of phylogenetically diverse reductive dehalogenase-homologous genes in deep subseafloor sedimentary metagenomes.</title>
        <authorList>
            <person name="Kawai M."/>
            <person name="Futagami T."/>
            <person name="Toyoda A."/>
            <person name="Takaki Y."/>
            <person name="Nishi S."/>
            <person name="Hori S."/>
            <person name="Arai W."/>
            <person name="Tsubouchi T."/>
            <person name="Morono Y."/>
            <person name="Uchiyama I."/>
            <person name="Ito T."/>
            <person name="Fujiyama A."/>
            <person name="Inagaki F."/>
            <person name="Takami H."/>
        </authorList>
    </citation>
    <scope>NUCLEOTIDE SEQUENCE</scope>
    <source>
        <strain evidence="2">Expedition CK06-06</strain>
    </source>
</reference>
<feature type="domain" description="4Fe-4S ferredoxin-type" evidence="1">
    <location>
        <begin position="208"/>
        <end position="237"/>
    </location>
</feature>